<dbReference type="Pfam" id="PF00578">
    <property type="entry name" value="AhpC-TSA"/>
    <property type="match status" value="1"/>
</dbReference>
<sequence>MSFFKSRRNSILFLILIVILIVPQTRTPIQVAIHKLKSKIFSASVIDKNEQERLADYNWKLKDQEGNLYDLKTAEGKVVFINFWATWCPPCIAEMPSLQSLYNAYDGKMEILFVTNDNEGQISRFIKRKGFDFKVYNPASDYSHLFEVPSIPRTFVIDKKGNIVIDESGAIDWFSEDVTNQLDALILE</sequence>
<dbReference type="PANTHER" id="PTHR42852:SF17">
    <property type="entry name" value="THIOREDOXIN-LIKE PROTEIN HI_1115"/>
    <property type="match status" value="1"/>
</dbReference>
<organism evidence="2 3">
    <name type="scientific">Winogradskyella maritima</name>
    <dbReference type="NCBI Taxonomy" id="1517766"/>
    <lineage>
        <taxon>Bacteria</taxon>
        <taxon>Pseudomonadati</taxon>
        <taxon>Bacteroidota</taxon>
        <taxon>Flavobacteriia</taxon>
        <taxon>Flavobacteriales</taxon>
        <taxon>Flavobacteriaceae</taxon>
        <taxon>Winogradskyella</taxon>
    </lineage>
</organism>
<evidence type="ECO:0000313" key="3">
    <source>
        <dbReference type="Proteomes" id="UP001595812"/>
    </source>
</evidence>
<dbReference type="RefSeq" id="WP_386100805.1">
    <property type="nucleotide sequence ID" value="NZ_JBHSAT010000019.1"/>
</dbReference>
<dbReference type="CDD" id="cd02966">
    <property type="entry name" value="TlpA_like_family"/>
    <property type="match status" value="1"/>
</dbReference>
<evidence type="ECO:0000313" key="2">
    <source>
        <dbReference type="EMBL" id="MFC3877765.1"/>
    </source>
</evidence>
<dbReference type="PROSITE" id="PS51352">
    <property type="entry name" value="THIOREDOXIN_2"/>
    <property type="match status" value="1"/>
</dbReference>
<proteinExistence type="predicted"/>
<dbReference type="InterPro" id="IPR036249">
    <property type="entry name" value="Thioredoxin-like_sf"/>
</dbReference>
<protein>
    <submittedName>
        <fullName evidence="2">TlpA family protein disulfide reductase</fullName>
    </submittedName>
</protein>
<comment type="caution">
    <text evidence="2">The sequence shown here is derived from an EMBL/GenBank/DDBJ whole genome shotgun (WGS) entry which is preliminary data.</text>
</comment>
<reference evidence="3" key="1">
    <citation type="journal article" date="2019" name="Int. J. Syst. Evol. Microbiol.">
        <title>The Global Catalogue of Microorganisms (GCM) 10K type strain sequencing project: providing services to taxonomists for standard genome sequencing and annotation.</title>
        <authorList>
            <consortium name="The Broad Institute Genomics Platform"/>
            <consortium name="The Broad Institute Genome Sequencing Center for Infectious Disease"/>
            <person name="Wu L."/>
            <person name="Ma J."/>
        </authorList>
    </citation>
    <scope>NUCLEOTIDE SEQUENCE [LARGE SCALE GENOMIC DNA]</scope>
    <source>
        <strain evidence="3">CECT 8979</strain>
    </source>
</reference>
<dbReference type="SUPFAM" id="SSF52833">
    <property type="entry name" value="Thioredoxin-like"/>
    <property type="match status" value="1"/>
</dbReference>
<name>A0ABV8AJD8_9FLAO</name>
<dbReference type="EMBL" id="JBHSAT010000019">
    <property type="protein sequence ID" value="MFC3877765.1"/>
    <property type="molecule type" value="Genomic_DNA"/>
</dbReference>
<dbReference type="InterPro" id="IPR013766">
    <property type="entry name" value="Thioredoxin_domain"/>
</dbReference>
<dbReference type="PANTHER" id="PTHR42852">
    <property type="entry name" value="THIOL:DISULFIDE INTERCHANGE PROTEIN DSBE"/>
    <property type="match status" value="1"/>
</dbReference>
<feature type="domain" description="Thioredoxin" evidence="1">
    <location>
        <begin position="43"/>
        <end position="187"/>
    </location>
</feature>
<accession>A0ABV8AJD8</accession>
<dbReference type="Gene3D" id="3.40.30.10">
    <property type="entry name" value="Glutaredoxin"/>
    <property type="match status" value="1"/>
</dbReference>
<dbReference type="InterPro" id="IPR050553">
    <property type="entry name" value="Thioredoxin_ResA/DsbE_sf"/>
</dbReference>
<gene>
    <name evidence="2" type="ORF">ACFOSX_11060</name>
</gene>
<dbReference type="InterPro" id="IPR000866">
    <property type="entry name" value="AhpC/TSA"/>
</dbReference>
<keyword evidence="3" id="KW-1185">Reference proteome</keyword>
<evidence type="ECO:0000259" key="1">
    <source>
        <dbReference type="PROSITE" id="PS51352"/>
    </source>
</evidence>
<dbReference type="Proteomes" id="UP001595812">
    <property type="component" value="Unassembled WGS sequence"/>
</dbReference>